<dbReference type="Ensembl" id="ENSAPOT00000006615.1">
    <property type="protein sequence ID" value="ENSAPOP00000025286.1"/>
    <property type="gene ID" value="ENSAPOG00000008313.1"/>
</dbReference>
<dbReference type="PANTHER" id="PTHR46375">
    <property type="entry name" value="KELCH REPEAT AND BTB DOMAIN-CONTAINING PROTEIN 13-RELATED"/>
    <property type="match status" value="1"/>
</dbReference>
<dbReference type="GeneTree" id="ENSGT00940000161629"/>
<sequence length="122" mass="13742">MVAHKDNLYVLRNGPCDDFLLCLMDCYNLSSGQWTAMSGQYGNNKGSLLTAVVRGDSVFTLSRHVTTEYTIESHKWKPKHEMKGFGRIGSIYTFLMRLPKVTVPLSSFLPEMTPVGSKYTDL</sequence>
<protein>
    <submittedName>
        <fullName evidence="1">Uncharacterized protein</fullName>
    </submittedName>
</protein>
<keyword evidence="2" id="KW-1185">Reference proteome</keyword>
<reference evidence="1" key="2">
    <citation type="submission" date="2025-09" db="UniProtKB">
        <authorList>
            <consortium name="Ensembl"/>
        </authorList>
    </citation>
    <scope>IDENTIFICATION</scope>
</reference>
<proteinExistence type="predicted"/>
<evidence type="ECO:0000313" key="1">
    <source>
        <dbReference type="Ensembl" id="ENSAPOP00000025286.1"/>
    </source>
</evidence>
<reference evidence="1" key="1">
    <citation type="submission" date="2025-08" db="UniProtKB">
        <authorList>
            <consortium name="Ensembl"/>
        </authorList>
    </citation>
    <scope>IDENTIFICATION</scope>
</reference>
<dbReference type="InterPro" id="IPR052392">
    <property type="entry name" value="Kelch-BTB_domain-containing"/>
</dbReference>
<dbReference type="STRING" id="80966.ENSAPOP00000025286"/>
<dbReference type="Proteomes" id="UP000257200">
    <property type="component" value="Unplaced"/>
</dbReference>
<dbReference type="PANTHER" id="PTHR46375:SF5">
    <property type="entry name" value="KELCH REPEAT AND BTB DOMAIN-CONTAINING PROTEIN 13-RELATED"/>
    <property type="match status" value="1"/>
</dbReference>
<accession>A0A3Q1G3R9</accession>
<dbReference type="AlphaFoldDB" id="A0A3Q1G3R9"/>
<dbReference type="InParanoid" id="A0A3Q1G3R9"/>
<name>A0A3Q1G3R9_9TELE</name>
<evidence type="ECO:0000313" key="2">
    <source>
        <dbReference type="Proteomes" id="UP000257200"/>
    </source>
</evidence>
<organism evidence="1 2">
    <name type="scientific">Acanthochromis polyacanthus</name>
    <name type="common">spiny chromis</name>
    <dbReference type="NCBI Taxonomy" id="80966"/>
    <lineage>
        <taxon>Eukaryota</taxon>
        <taxon>Metazoa</taxon>
        <taxon>Chordata</taxon>
        <taxon>Craniata</taxon>
        <taxon>Vertebrata</taxon>
        <taxon>Euteleostomi</taxon>
        <taxon>Actinopterygii</taxon>
        <taxon>Neopterygii</taxon>
        <taxon>Teleostei</taxon>
        <taxon>Neoteleostei</taxon>
        <taxon>Acanthomorphata</taxon>
        <taxon>Ovalentaria</taxon>
        <taxon>Pomacentridae</taxon>
        <taxon>Acanthochromis</taxon>
    </lineage>
</organism>